<dbReference type="InParanoid" id="A0A5J5F396"/>
<evidence type="ECO:0000313" key="3">
    <source>
        <dbReference type="Proteomes" id="UP000326924"/>
    </source>
</evidence>
<dbReference type="OrthoDB" id="185373at2759"/>
<protein>
    <submittedName>
        <fullName evidence="2">Uncharacterized protein</fullName>
    </submittedName>
</protein>
<evidence type="ECO:0000256" key="1">
    <source>
        <dbReference type="ARBA" id="ARBA00022737"/>
    </source>
</evidence>
<dbReference type="Gene3D" id="1.25.40.10">
    <property type="entry name" value="Tetratricopeptide repeat domain"/>
    <property type="match status" value="1"/>
</dbReference>
<name>A0A5J5F396_9PEZI</name>
<dbReference type="InterPro" id="IPR011990">
    <property type="entry name" value="TPR-like_helical_dom_sf"/>
</dbReference>
<keyword evidence="3" id="KW-1185">Reference proteome</keyword>
<keyword evidence="1" id="KW-0677">Repeat</keyword>
<proteinExistence type="predicted"/>
<organism evidence="2 3">
    <name type="scientific">Sphaerosporella brunnea</name>
    <dbReference type="NCBI Taxonomy" id="1250544"/>
    <lineage>
        <taxon>Eukaryota</taxon>
        <taxon>Fungi</taxon>
        <taxon>Dikarya</taxon>
        <taxon>Ascomycota</taxon>
        <taxon>Pezizomycotina</taxon>
        <taxon>Pezizomycetes</taxon>
        <taxon>Pezizales</taxon>
        <taxon>Pyronemataceae</taxon>
        <taxon>Sphaerosporella</taxon>
    </lineage>
</organism>
<dbReference type="PANTHER" id="PTHR47447:SF17">
    <property type="entry name" value="OS12G0638900 PROTEIN"/>
    <property type="match status" value="1"/>
</dbReference>
<gene>
    <name evidence="2" type="ORF">FN846DRAFT_898041</name>
</gene>
<sequence>MCLELEFESELKYGNLQAPSKARKPRPATVSNTIAPQLTQEEVTEVFGQELFVFRCDVTATQIPAAMISYKQLSELGVLTSDDISNLARQMHARWRVDQVKEDILPHAKTLIADLKGRKIVGHPLASVHLLSLLKDMEEFELSNEFWAWLVQQDEFHCDARTYGAAIECFAYQGLGLADLEAMYEQAIERYSGTIIPSVALATGRGLPTMLLQGIITARLLHGNWKAAYEAFDVCTRLYPTLTPPRIYELFIYERPIKEAYIVFLMACRAGVPPKAGVLTPLLKEIWIKTRDIRAMIRVVYAFVGAGGKPNAMHLNSLIGSVLGSFPAEMKPEEPEYKPLYEATMKTVRDLIYAFNRMKVPLSAGSFNTIISVGGKLKRPELVQSGLRELIQAGLQPTIVTYRTLLNAVGDLQDESLLETTWAMLIKGRIELRQKWDMPDWKALIKACVACHGF</sequence>
<dbReference type="EMBL" id="VXIS01000046">
    <property type="protein sequence ID" value="KAA8910462.1"/>
    <property type="molecule type" value="Genomic_DNA"/>
</dbReference>
<dbReference type="AlphaFoldDB" id="A0A5J5F396"/>
<evidence type="ECO:0000313" key="2">
    <source>
        <dbReference type="EMBL" id="KAA8910462.1"/>
    </source>
</evidence>
<reference evidence="2 3" key="1">
    <citation type="submission" date="2019-09" db="EMBL/GenBank/DDBJ databases">
        <title>Draft genome of the ectomycorrhizal ascomycete Sphaerosporella brunnea.</title>
        <authorList>
            <consortium name="DOE Joint Genome Institute"/>
            <person name="Benucci G.M."/>
            <person name="Marozzi G."/>
            <person name="Antonielli L."/>
            <person name="Sanchez S."/>
            <person name="Marco P."/>
            <person name="Wang X."/>
            <person name="Falini L.B."/>
            <person name="Barry K."/>
            <person name="Haridas S."/>
            <person name="Lipzen A."/>
            <person name="Labutti K."/>
            <person name="Grigoriev I.V."/>
            <person name="Murat C."/>
            <person name="Martin F."/>
            <person name="Albertini E."/>
            <person name="Donnini D."/>
            <person name="Bonito G."/>
        </authorList>
    </citation>
    <scope>NUCLEOTIDE SEQUENCE [LARGE SCALE GENOMIC DNA]</scope>
    <source>
        <strain evidence="2 3">Sb_GMNB300</strain>
    </source>
</reference>
<dbReference type="PANTHER" id="PTHR47447">
    <property type="entry name" value="OS03G0856100 PROTEIN"/>
    <property type="match status" value="1"/>
</dbReference>
<dbReference type="Proteomes" id="UP000326924">
    <property type="component" value="Unassembled WGS sequence"/>
</dbReference>
<accession>A0A5J5F396</accession>
<comment type="caution">
    <text evidence="2">The sequence shown here is derived from an EMBL/GenBank/DDBJ whole genome shotgun (WGS) entry which is preliminary data.</text>
</comment>